<dbReference type="SUPFAM" id="SSF53474">
    <property type="entry name" value="alpha/beta-Hydrolases"/>
    <property type="match status" value="1"/>
</dbReference>
<dbReference type="PRINTS" id="PR00111">
    <property type="entry name" value="ABHYDROLASE"/>
</dbReference>
<evidence type="ECO:0000259" key="1">
    <source>
        <dbReference type="Pfam" id="PF00561"/>
    </source>
</evidence>
<dbReference type="Pfam" id="PF00561">
    <property type="entry name" value="Abhydrolase_1"/>
    <property type="match status" value="1"/>
</dbReference>
<sequence>MAKIKINDIEMYYEIHGEGKPLVLIEGLGYSSWMWYKQVEELSKKFKVIIFDNRGVGETDKPDMEYSIELFADDLADLLSKLEIKKAHVLGVSMGGFIAQEFALKYPCMVDKLILCSTSFGGPNSVPIPQDTLNIMLKGGGQYKSVEEIKDAIGTALDKDKIQAEVLTKIMEEKMNNPQPKYAYNRQLMAGASFDCEERVDKIKSETLILAGKGDRVVPHENARLLKQKIPCSKVEIINDAGHVFFMEQPQIANKLIIEFLE</sequence>
<dbReference type="InterPro" id="IPR029058">
    <property type="entry name" value="AB_hydrolase_fold"/>
</dbReference>
<organism evidence="2 3">
    <name type="scientific">Alkalicella caledoniensis</name>
    <dbReference type="NCBI Taxonomy" id="2731377"/>
    <lineage>
        <taxon>Bacteria</taxon>
        <taxon>Bacillati</taxon>
        <taxon>Bacillota</taxon>
        <taxon>Clostridia</taxon>
        <taxon>Eubacteriales</taxon>
        <taxon>Proteinivoracaceae</taxon>
        <taxon>Alkalicella</taxon>
    </lineage>
</organism>
<feature type="domain" description="AB hydrolase-1" evidence="1">
    <location>
        <begin position="20"/>
        <end position="250"/>
    </location>
</feature>
<evidence type="ECO:0000313" key="3">
    <source>
        <dbReference type="Proteomes" id="UP000516160"/>
    </source>
</evidence>
<dbReference type="Gene3D" id="3.40.50.1820">
    <property type="entry name" value="alpha/beta hydrolase"/>
    <property type="match status" value="1"/>
</dbReference>
<dbReference type="KEGG" id="acae:HYG86_03410"/>
<dbReference type="PANTHER" id="PTHR43433">
    <property type="entry name" value="HYDROLASE, ALPHA/BETA FOLD FAMILY PROTEIN"/>
    <property type="match status" value="1"/>
</dbReference>
<dbReference type="InterPro" id="IPR050471">
    <property type="entry name" value="AB_hydrolase"/>
</dbReference>
<dbReference type="InterPro" id="IPR000073">
    <property type="entry name" value="AB_hydrolase_1"/>
</dbReference>
<dbReference type="PANTHER" id="PTHR43433:SF5">
    <property type="entry name" value="AB HYDROLASE-1 DOMAIN-CONTAINING PROTEIN"/>
    <property type="match status" value="1"/>
</dbReference>
<proteinExistence type="predicted"/>
<accession>A0A7G9W5C0</accession>
<keyword evidence="2" id="KW-0378">Hydrolase</keyword>
<dbReference type="GO" id="GO:0016787">
    <property type="term" value="F:hydrolase activity"/>
    <property type="evidence" value="ECO:0007669"/>
    <property type="project" value="UniProtKB-KW"/>
</dbReference>
<dbReference type="EMBL" id="CP058559">
    <property type="protein sequence ID" value="QNO13882.1"/>
    <property type="molecule type" value="Genomic_DNA"/>
</dbReference>
<dbReference type="RefSeq" id="WP_213167545.1">
    <property type="nucleotide sequence ID" value="NZ_CP058559.1"/>
</dbReference>
<reference evidence="2 3" key="1">
    <citation type="submission" date="2020-07" db="EMBL/GenBank/DDBJ databases">
        <title>Alkalicella. sp. LB2 genome.</title>
        <authorList>
            <person name="Postec A."/>
            <person name="Quemeneur M."/>
        </authorList>
    </citation>
    <scope>NUCLEOTIDE SEQUENCE [LARGE SCALE GENOMIC DNA]</scope>
    <source>
        <strain evidence="2 3">LB2</strain>
    </source>
</reference>
<evidence type="ECO:0000313" key="2">
    <source>
        <dbReference type="EMBL" id="QNO13882.1"/>
    </source>
</evidence>
<protein>
    <submittedName>
        <fullName evidence="2">Alpha/beta hydrolase</fullName>
    </submittedName>
</protein>
<keyword evidence="3" id="KW-1185">Reference proteome</keyword>
<gene>
    <name evidence="2" type="ORF">HYG86_03410</name>
</gene>
<dbReference type="Proteomes" id="UP000516160">
    <property type="component" value="Chromosome"/>
</dbReference>
<dbReference type="AlphaFoldDB" id="A0A7G9W5C0"/>
<name>A0A7G9W5C0_ALKCA</name>